<dbReference type="KEGG" id="vg:80536692"/>
<dbReference type="Proteomes" id="UP000677284">
    <property type="component" value="Segment"/>
</dbReference>
<evidence type="ECO:0000313" key="1">
    <source>
        <dbReference type="EMBL" id="QID92309.1"/>
    </source>
</evidence>
<accession>A0A6G6CIG6</accession>
<proteinExistence type="predicted"/>
<dbReference type="GeneID" id="80536692"/>
<reference evidence="1" key="1">
    <citation type="journal article" date="2020" name="J. ISSAAS">
        <title>Molecular characterization of a novel cytorhabdovirus with a unique genomic organization infecting yerba mate (Ilex paraguariensis) in Argentina.</title>
        <authorList>
            <person name="Bejerman N."/>
            <person name="Acevedo R.M."/>
            <person name="de Breuil S."/>
            <person name="Ruiz O.A."/>
            <person name="Sansberro P."/>
            <person name="Dietzgen R.G."/>
            <person name="Nome C."/>
            <person name="Debat H."/>
        </authorList>
    </citation>
    <scope>NUCLEOTIDE SEQUENCE</scope>
    <source>
        <strain evidence="1">Gob. Virasoro</strain>
    </source>
</reference>
<dbReference type="EMBL" id="MN781667">
    <property type="protein sequence ID" value="QID92309.1"/>
    <property type="molecule type" value="Viral_cRNA"/>
</dbReference>
<gene>
    <name evidence="1" type="primary">M</name>
</gene>
<name>A0A6G6CIG6_9RHAB</name>
<sequence>MSSPSNIIRPSTAGNKPIPLDIGNDIVLVKHGDIKLNHLGIATSLEITISSIDKDLINDQWDHILKCSLNSILVSTKFREDSDCIASALTEYAFTVVGHPIRLTKGSDLVFGREVDCLVIKYPIYFIIRVKNLPKKEIYIEVNENLSLYDKDKRILCTVKAEGMLTVCKLTMKEAMELYKINDDVVIPKTIMNEPSGGTSIK</sequence>
<protein>
    <submittedName>
        <fullName evidence="1">Matrix protein</fullName>
    </submittedName>
</protein>
<keyword evidence="2" id="KW-1185">Reference proteome</keyword>
<organism evidence="1 2">
    <name type="scientific">Yerba mate virus A</name>
    <dbReference type="NCBI Taxonomy" id="2713499"/>
    <lineage>
        <taxon>Viruses</taxon>
        <taxon>Riboviria</taxon>
        <taxon>Orthornavirae</taxon>
        <taxon>Negarnaviricota</taxon>
        <taxon>Haploviricotina</taxon>
        <taxon>Monjiviricetes</taxon>
        <taxon>Mononegavirales</taxon>
        <taxon>Rhabdoviridae</taxon>
        <taxon>Betarhabdovirinae</taxon>
        <taxon>Betacytorhabdovirus</taxon>
        <taxon>Betacytorhabdovirus yerbamate</taxon>
        <taxon>Cytorhabdovirus yerbamate</taxon>
    </lineage>
</organism>
<evidence type="ECO:0000313" key="2">
    <source>
        <dbReference type="Proteomes" id="UP000677284"/>
    </source>
</evidence>
<dbReference type="RefSeq" id="YP_010798479.1">
    <property type="nucleotide sequence ID" value="NC_076472.1"/>
</dbReference>